<sequence>MADNYLENKMEEHRRNASAKKYRPRLTPTGQKAGHLYIKYPPKRVFVSGGASGIGKAIVKAFCNAGCQVAFCDIDAKNGNLTAQETGARFLHIDVADVQALEAGLQHIADTWGDIDIIINNAGTFSYTPLTDCTVEQFDKTLAINLRPIFITARFLGRLRKSKQAANSYGRIINISSTRAIMSESGTEPYSASKGGITALTHALTASLSEFSITVNCISPGWIHTGKPQELRPEDHLQHPSKRVGNPDDIARACLWLSMEENGFINGENIVIDGGMTRKMQYI</sequence>
<dbReference type="Proteomes" id="UP000305401">
    <property type="component" value="Unassembled WGS sequence"/>
</dbReference>
<name>A0AC61S808_9BACT</name>
<evidence type="ECO:0000313" key="2">
    <source>
        <dbReference type="Proteomes" id="UP000305401"/>
    </source>
</evidence>
<comment type="caution">
    <text evidence="1">The sequence shown here is derived from an EMBL/GenBank/DDBJ whole genome shotgun (WGS) entry which is preliminary data.</text>
</comment>
<accession>A0AC61S808</accession>
<organism evidence="1 2">
    <name type="scientific">Muribaculum caecicola</name>
    <dbReference type="NCBI Taxonomy" id="3038144"/>
    <lineage>
        <taxon>Bacteria</taxon>
        <taxon>Pseudomonadati</taxon>
        <taxon>Bacteroidota</taxon>
        <taxon>Bacteroidia</taxon>
        <taxon>Bacteroidales</taxon>
        <taxon>Muribaculaceae</taxon>
        <taxon>Muribaculum</taxon>
    </lineage>
</organism>
<reference evidence="1" key="1">
    <citation type="submission" date="2019-04" db="EMBL/GenBank/DDBJ databases">
        <title>Microbes associate with the intestines of laboratory mice.</title>
        <authorList>
            <person name="Navarre W."/>
            <person name="Wong E."/>
            <person name="Huang K.C."/>
            <person name="Tropini C."/>
            <person name="Ng K."/>
            <person name="Yu B."/>
        </authorList>
    </citation>
    <scope>NUCLEOTIDE SEQUENCE</scope>
    <source>
        <strain evidence="1">NM86_A22</strain>
    </source>
</reference>
<dbReference type="EMBL" id="SSTG01000014">
    <property type="protein sequence ID" value="THG54581.1"/>
    <property type="molecule type" value="Genomic_DNA"/>
</dbReference>
<proteinExistence type="predicted"/>
<evidence type="ECO:0000313" key="1">
    <source>
        <dbReference type="EMBL" id="THG54581.1"/>
    </source>
</evidence>
<protein>
    <submittedName>
        <fullName evidence="1">SDR family oxidoreductase</fullName>
    </submittedName>
</protein>
<gene>
    <name evidence="1" type="ORF">E5990_02295</name>
</gene>
<keyword evidence="2" id="KW-1185">Reference proteome</keyword>